<dbReference type="EMBL" id="BAAADV010000001">
    <property type="protein sequence ID" value="GAA0660387.1"/>
    <property type="molecule type" value="Genomic_DNA"/>
</dbReference>
<proteinExistence type="predicted"/>
<dbReference type="InterPro" id="IPR011206">
    <property type="entry name" value="Citrate_lyase_beta/mcl1/mcl2"/>
</dbReference>
<dbReference type="GO" id="GO:0000287">
    <property type="term" value="F:magnesium ion binding"/>
    <property type="evidence" value="ECO:0007669"/>
    <property type="project" value="TreeGrafter"/>
</dbReference>
<comment type="cofactor">
    <cofactor evidence="1">
        <name>Mg(2+)</name>
        <dbReference type="ChEBI" id="CHEBI:18420"/>
    </cofactor>
</comment>
<comment type="caution">
    <text evidence="5">The sequence shown here is derived from an EMBL/GenBank/DDBJ whole genome shotgun (WGS) entry which is preliminary data.</text>
</comment>
<dbReference type="PANTHER" id="PTHR32308">
    <property type="entry name" value="LYASE BETA SUBUNIT, PUTATIVE (AFU_ORTHOLOGUE AFUA_4G13030)-RELATED"/>
    <property type="match status" value="1"/>
</dbReference>
<dbReference type="InterPro" id="IPR015813">
    <property type="entry name" value="Pyrv/PenolPyrv_kinase-like_dom"/>
</dbReference>
<dbReference type="Pfam" id="PF03328">
    <property type="entry name" value="HpcH_HpaI"/>
    <property type="match status" value="1"/>
</dbReference>
<feature type="domain" description="HpcH/HpaI aldolase/citrate lyase" evidence="4">
    <location>
        <begin position="1"/>
        <end position="213"/>
    </location>
</feature>
<dbReference type="PANTHER" id="PTHR32308:SF0">
    <property type="entry name" value="HPCH_HPAI ALDOLASE_CITRATE LYASE DOMAIN-CONTAINING PROTEIN"/>
    <property type="match status" value="1"/>
</dbReference>
<sequence length="282" mass="29656">MLFTPGDRPSMLRKAPASGADAVVFDLEDAVAPDRKDEARDAVAETLADPEFDPACEVCVRVNPLPDGRADLDAVLDGESAASIDALVLPKASGAASVTDLAAAAVDRGRDLPVLALVETAAGVLAAPQIAAADPTDALIFGAEDLAADLGATRTEEGTEVLYARERVVVAARAAGVDAIDTLYTTIDDERGLREDAAVARQLGFDGKLAIHPVQVGTIHDAMTPDPDRIEWARRILDERPDDADAPGAFEVDGEMIDAPLLRQAERALERAPDEYLDGGDR</sequence>
<evidence type="ECO:0000256" key="2">
    <source>
        <dbReference type="ARBA" id="ARBA00022723"/>
    </source>
</evidence>
<dbReference type="PIRSF" id="PIRSF015582">
    <property type="entry name" value="Cit_lyase_B"/>
    <property type="match status" value="1"/>
</dbReference>
<dbReference type="Gene3D" id="3.20.20.60">
    <property type="entry name" value="Phosphoenolpyruvate-binding domains"/>
    <property type="match status" value="1"/>
</dbReference>
<dbReference type="InterPro" id="IPR005000">
    <property type="entry name" value="Aldolase/citrate-lyase_domain"/>
</dbReference>
<accession>A0AAV3T4Q4</accession>
<evidence type="ECO:0000256" key="3">
    <source>
        <dbReference type="ARBA" id="ARBA00022842"/>
    </source>
</evidence>
<name>A0AAV3T4Q4_9EURY</name>
<reference evidence="5 6" key="1">
    <citation type="journal article" date="2019" name="Int. J. Syst. Evol. Microbiol.">
        <title>The Global Catalogue of Microorganisms (GCM) 10K type strain sequencing project: providing services to taxonomists for standard genome sequencing and annotation.</title>
        <authorList>
            <consortium name="The Broad Institute Genomics Platform"/>
            <consortium name="The Broad Institute Genome Sequencing Center for Infectious Disease"/>
            <person name="Wu L."/>
            <person name="Ma J."/>
        </authorList>
    </citation>
    <scope>NUCLEOTIDE SEQUENCE [LARGE SCALE GENOMIC DNA]</scope>
    <source>
        <strain evidence="5 6">JCM 16328</strain>
    </source>
</reference>
<dbReference type="GO" id="GO:0006107">
    <property type="term" value="P:oxaloacetate metabolic process"/>
    <property type="evidence" value="ECO:0007669"/>
    <property type="project" value="TreeGrafter"/>
</dbReference>
<protein>
    <submittedName>
        <fullName evidence="5">CoA ester lyase</fullName>
    </submittedName>
</protein>
<keyword evidence="6" id="KW-1185">Reference proteome</keyword>
<dbReference type="InterPro" id="IPR040442">
    <property type="entry name" value="Pyrv_kinase-like_dom_sf"/>
</dbReference>
<keyword evidence="2" id="KW-0479">Metal-binding</keyword>
<keyword evidence="5" id="KW-0456">Lyase</keyword>
<evidence type="ECO:0000256" key="1">
    <source>
        <dbReference type="ARBA" id="ARBA00001946"/>
    </source>
</evidence>
<evidence type="ECO:0000259" key="4">
    <source>
        <dbReference type="Pfam" id="PF03328"/>
    </source>
</evidence>
<organism evidence="5 6">
    <name type="scientific">Natronoarchaeum mannanilyticum</name>
    <dbReference type="NCBI Taxonomy" id="926360"/>
    <lineage>
        <taxon>Archaea</taxon>
        <taxon>Methanobacteriati</taxon>
        <taxon>Methanobacteriota</taxon>
        <taxon>Stenosarchaea group</taxon>
        <taxon>Halobacteria</taxon>
        <taxon>Halobacteriales</taxon>
        <taxon>Natronoarchaeaceae</taxon>
    </lineage>
</organism>
<dbReference type="Proteomes" id="UP001500420">
    <property type="component" value="Unassembled WGS sequence"/>
</dbReference>
<dbReference type="AlphaFoldDB" id="A0AAV3T4Q4"/>
<gene>
    <name evidence="5" type="ORF">GCM10009020_00430</name>
</gene>
<dbReference type="GO" id="GO:0016829">
    <property type="term" value="F:lyase activity"/>
    <property type="evidence" value="ECO:0007669"/>
    <property type="project" value="UniProtKB-KW"/>
</dbReference>
<dbReference type="SUPFAM" id="SSF51621">
    <property type="entry name" value="Phosphoenolpyruvate/pyruvate domain"/>
    <property type="match status" value="1"/>
</dbReference>
<keyword evidence="3" id="KW-0460">Magnesium</keyword>
<evidence type="ECO:0000313" key="5">
    <source>
        <dbReference type="EMBL" id="GAA0660387.1"/>
    </source>
</evidence>
<evidence type="ECO:0000313" key="6">
    <source>
        <dbReference type="Proteomes" id="UP001500420"/>
    </source>
</evidence>